<dbReference type="KEGG" id="dog:HP555_02745"/>
<accession>A0A7T5VBJ6</accession>
<name>A0A7T5VBJ6_9BACT</name>
<gene>
    <name evidence="2" type="ORF">HP555_02745</name>
</gene>
<reference evidence="2 3" key="1">
    <citation type="submission" date="2020-05" db="EMBL/GenBank/DDBJ databases">
        <title>Complete genome of Desulfobulbus oligotrophicus.</title>
        <authorList>
            <person name="Podar M."/>
        </authorList>
    </citation>
    <scope>NUCLEOTIDE SEQUENCE [LARGE SCALE GENOMIC DNA]</scope>
    <source>
        <strain evidence="2 3">Prop6</strain>
    </source>
</reference>
<dbReference type="EMBL" id="CP054140">
    <property type="protein sequence ID" value="QQG64855.1"/>
    <property type="molecule type" value="Genomic_DNA"/>
</dbReference>
<dbReference type="Pfam" id="PF09527">
    <property type="entry name" value="ATPase_gene1"/>
    <property type="match status" value="1"/>
</dbReference>
<proteinExistence type="predicted"/>
<feature type="transmembrane region" description="Helical" evidence="1">
    <location>
        <begin position="78"/>
        <end position="96"/>
    </location>
</feature>
<dbReference type="InterPro" id="IPR011744">
    <property type="entry name" value="ATPase_gene1"/>
</dbReference>
<keyword evidence="3" id="KW-1185">Reference proteome</keyword>
<dbReference type="RefSeq" id="WP_199263687.1">
    <property type="nucleotide sequence ID" value="NZ_CP054140.1"/>
</dbReference>
<dbReference type="NCBIfam" id="TIGR02230">
    <property type="entry name" value="ATPase_gene1"/>
    <property type="match status" value="1"/>
</dbReference>
<evidence type="ECO:0000313" key="3">
    <source>
        <dbReference type="Proteomes" id="UP000596092"/>
    </source>
</evidence>
<keyword evidence="1" id="KW-0812">Transmembrane</keyword>
<organism evidence="2 3">
    <name type="scientific">Desulfobulbus oligotrophicus</name>
    <dbReference type="NCBI Taxonomy" id="1909699"/>
    <lineage>
        <taxon>Bacteria</taxon>
        <taxon>Pseudomonadati</taxon>
        <taxon>Thermodesulfobacteriota</taxon>
        <taxon>Desulfobulbia</taxon>
        <taxon>Desulfobulbales</taxon>
        <taxon>Desulfobulbaceae</taxon>
        <taxon>Desulfobulbus</taxon>
    </lineage>
</organism>
<evidence type="ECO:0000256" key="1">
    <source>
        <dbReference type="SAM" id="Phobius"/>
    </source>
</evidence>
<feature type="transmembrane region" description="Helical" evidence="1">
    <location>
        <begin position="37"/>
        <end position="66"/>
    </location>
</feature>
<dbReference type="AlphaFoldDB" id="A0A7T5VBJ6"/>
<keyword evidence="1" id="KW-1133">Transmembrane helix</keyword>
<dbReference type="InterPro" id="IPR032820">
    <property type="entry name" value="ATPase_put"/>
</dbReference>
<protein>
    <submittedName>
        <fullName evidence="2">AtpZ/AtpI family protein</fullName>
    </submittedName>
</protein>
<evidence type="ECO:0000313" key="2">
    <source>
        <dbReference type="EMBL" id="QQG64855.1"/>
    </source>
</evidence>
<sequence length="114" mass="12880">MPERDPIPPNEPLRGLDEEIGAREARKVRMRSRRDRTLWHGLGAAGIVGWSVTVPTVAGTFLGLWIDRRWPGDLSWTLALLLGGVALGCLNAWYWVNQESRMIEKDEAEQEADQ</sequence>
<dbReference type="Proteomes" id="UP000596092">
    <property type="component" value="Chromosome"/>
</dbReference>
<keyword evidence="1" id="KW-0472">Membrane</keyword>